<name>A0A6C0H8U7_9ZZZZ</name>
<proteinExistence type="predicted"/>
<evidence type="ECO:0000313" key="1">
    <source>
        <dbReference type="EMBL" id="QHT76939.1"/>
    </source>
</evidence>
<organism evidence="1">
    <name type="scientific">viral metagenome</name>
    <dbReference type="NCBI Taxonomy" id="1070528"/>
    <lineage>
        <taxon>unclassified sequences</taxon>
        <taxon>metagenomes</taxon>
        <taxon>organismal metagenomes</taxon>
    </lineage>
</organism>
<dbReference type="AlphaFoldDB" id="A0A6C0H8U7"/>
<sequence>MPIKNINKFPKSIIYKWINNYNYYFENTKQLIITTYNKITKKYKHLYER</sequence>
<reference evidence="1" key="1">
    <citation type="journal article" date="2020" name="Nature">
        <title>Giant virus diversity and host interactions through global metagenomics.</title>
        <authorList>
            <person name="Schulz F."/>
            <person name="Roux S."/>
            <person name="Paez-Espino D."/>
            <person name="Jungbluth S."/>
            <person name="Walsh D.A."/>
            <person name="Denef V.J."/>
            <person name="McMahon K.D."/>
            <person name="Konstantinidis K.T."/>
            <person name="Eloe-Fadrosh E.A."/>
            <person name="Kyrpides N.C."/>
            <person name="Woyke T."/>
        </authorList>
    </citation>
    <scope>NUCLEOTIDE SEQUENCE</scope>
    <source>
        <strain evidence="1">GVMAG-M-3300023179-82</strain>
    </source>
</reference>
<accession>A0A6C0H8U7</accession>
<dbReference type="EMBL" id="MN739908">
    <property type="protein sequence ID" value="QHT76939.1"/>
    <property type="molecule type" value="Genomic_DNA"/>
</dbReference>
<protein>
    <submittedName>
        <fullName evidence="1">Uncharacterized protein</fullName>
    </submittedName>
</protein>